<evidence type="ECO:0000313" key="1">
    <source>
        <dbReference type="EMBL" id="TGO23107.1"/>
    </source>
</evidence>
<dbReference type="EMBL" id="PQXI01000143">
    <property type="protein sequence ID" value="TGO23107.1"/>
    <property type="molecule type" value="Genomic_DNA"/>
</dbReference>
<protein>
    <submittedName>
        <fullName evidence="1">Uncharacterized protein</fullName>
    </submittedName>
</protein>
<evidence type="ECO:0000313" key="2">
    <source>
        <dbReference type="Proteomes" id="UP000297910"/>
    </source>
</evidence>
<proteinExistence type="predicted"/>
<dbReference type="AlphaFoldDB" id="A0A4Z1FN63"/>
<organism evidence="1 2">
    <name type="scientific">Botrytis paeoniae</name>
    <dbReference type="NCBI Taxonomy" id="278948"/>
    <lineage>
        <taxon>Eukaryota</taxon>
        <taxon>Fungi</taxon>
        <taxon>Dikarya</taxon>
        <taxon>Ascomycota</taxon>
        <taxon>Pezizomycotina</taxon>
        <taxon>Leotiomycetes</taxon>
        <taxon>Helotiales</taxon>
        <taxon>Sclerotiniaceae</taxon>
        <taxon>Botrytis</taxon>
    </lineage>
</organism>
<name>A0A4Z1FN63_9HELO</name>
<gene>
    <name evidence="1" type="ORF">BPAE_0143g00040</name>
</gene>
<reference evidence="1 2" key="1">
    <citation type="submission" date="2017-12" db="EMBL/GenBank/DDBJ databases">
        <title>Comparative genomics of Botrytis spp.</title>
        <authorList>
            <person name="Valero-Jimenez C.A."/>
            <person name="Tapia P."/>
            <person name="Veloso J."/>
            <person name="Silva-Moreno E."/>
            <person name="Staats M."/>
            <person name="Valdes J.H."/>
            <person name="Van Kan J.A.L."/>
        </authorList>
    </citation>
    <scope>NUCLEOTIDE SEQUENCE [LARGE SCALE GENOMIC DNA]</scope>
    <source>
        <strain evidence="1 2">Bp0003</strain>
    </source>
</reference>
<sequence length="154" mass="17507">MPHEGGGEFVIRIEFPNEGGEVLRHYLIARTKSRAHVDICIPRILYNVILEDLIANPALYATRLLSLDVLSADIILRYSFTLKLVVAGENSATIFRVATRRSLTIGMRFFMRRDQLKLRLFDTLILENERKYAVSGVGVIAPRSSLLVLHGYDY</sequence>
<keyword evidence="2" id="KW-1185">Reference proteome</keyword>
<accession>A0A4Z1FN63</accession>
<comment type="caution">
    <text evidence="1">The sequence shown here is derived from an EMBL/GenBank/DDBJ whole genome shotgun (WGS) entry which is preliminary data.</text>
</comment>
<dbReference type="Proteomes" id="UP000297910">
    <property type="component" value="Unassembled WGS sequence"/>
</dbReference>